<feature type="compositionally biased region" description="Polar residues" evidence="1">
    <location>
        <begin position="206"/>
        <end position="215"/>
    </location>
</feature>
<dbReference type="Pfam" id="PF00646">
    <property type="entry name" value="F-box"/>
    <property type="match status" value="1"/>
</dbReference>
<dbReference type="Proteomes" id="UP001492380">
    <property type="component" value="Unassembled WGS sequence"/>
</dbReference>
<reference evidence="3 4" key="1">
    <citation type="submission" date="2024-04" db="EMBL/GenBank/DDBJ databases">
        <title>Phyllosticta paracitricarpa is synonymous to the EU quarantine fungus P. citricarpa based on phylogenomic analyses.</title>
        <authorList>
            <consortium name="Lawrence Berkeley National Laboratory"/>
            <person name="Van Ingen-Buijs V.A."/>
            <person name="Van Westerhoven A.C."/>
            <person name="Haridas S."/>
            <person name="Skiadas P."/>
            <person name="Martin F."/>
            <person name="Groenewald J.Z."/>
            <person name="Crous P.W."/>
            <person name="Seidl M.F."/>
        </authorList>
    </citation>
    <scope>NUCLEOTIDE SEQUENCE [LARGE SCALE GENOMIC DNA]</scope>
    <source>
        <strain evidence="3 4">CBS 123374</strain>
    </source>
</reference>
<evidence type="ECO:0000313" key="4">
    <source>
        <dbReference type="Proteomes" id="UP001492380"/>
    </source>
</evidence>
<feature type="region of interest" description="Disordered" evidence="1">
    <location>
        <begin position="174"/>
        <end position="216"/>
    </location>
</feature>
<feature type="domain" description="F-box" evidence="2">
    <location>
        <begin position="229"/>
        <end position="261"/>
    </location>
</feature>
<comment type="caution">
    <text evidence="3">The sequence shown here is derived from an EMBL/GenBank/DDBJ whole genome shotgun (WGS) entry which is preliminary data.</text>
</comment>
<evidence type="ECO:0000313" key="3">
    <source>
        <dbReference type="EMBL" id="KAK8237782.1"/>
    </source>
</evidence>
<dbReference type="InterPro" id="IPR036047">
    <property type="entry name" value="F-box-like_dom_sf"/>
</dbReference>
<sequence>MSSTESTSSVAIGNFPNELILEIGQYLDYPSAIFFAATNRLNRALIDPPQLSQKEKLEFAIRAEGFNKHSLSSESGPGYACPECFCVRKEEHFDRKHCVKSPERITPNHLLVRNCTECRDTYRTLYHGDAVLFIEKYGLPRPQWKCTLYEYFPSPLYEMSAVSDLPPNFPDPMPTLRSSEAAQNSPDCNSVATCSNSSPTEKDLQEFSSGTQQDSEFSRPATELGVFGKLPVELLLEIYDHLDYDAAIFFAATNKFWRDHIEPTSMSDETKKLFLDRAMRFRQHNGRLSESSFACYGCWRMRKWTPIAYWKFAEYTRRKEVRPSDTGDFECLECQHFSDPDLERRVQRVVEQLSNEVGQL</sequence>
<evidence type="ECO:0000256" key="1">
    <source>
        <dbReference type="SAM" id="MobiDB-lite"/>
    </source>
</evidence>
<keyword evidence="4" id="KW-1185">Reference proteome</keyword>
<organism evidence="3 4">
    <name type="scientific">Phyllosticta capitalensis</name>
    <dbReference type="NCBI Taxonomy" id="121624"/>
    <lineage>
        <taxon>Eukaryota</taxon>
        <taxon>Fungi</taxon>
        <taxon>Dikarya</taxon>
        <taxon>Ascomycota</taxon>
        <taxon>Pezizomycotina</taxon>
        <taxon>Dothideomycetes</taxon>
        <taxon>Dothideomycetes incertae sedis</taxon>
        <taxon>Botryosphaeriales</taxon>
        <taxon>Phyllostictaceae</taxon>
        <taxon>Phyllosticta</taxon>
    </lineage>
</organism>
<protein>
    <recommendedName>
        <fullName evidence="2">F-box domain-containing protein</fullName>
    </recommendedName>
</protein>
<dbReference type="InterPro" id="IPR001810">
    <property type="entry name" value="F-box_dom"/>
</dbReference>
<evidence type="ECO:0000259" key="2">
    <source>
        <dbReference type="Pfam" id="PF00646"/>
    </source>
</evidence>
<feature type="compositionally biased region" description="Polar residues" evidence="1">
    <location>
        <begin position="176"/>
        <end position="199"/>
    </location>
</feature>
<dbReference type="EMBL" id="JBBWRZ010000004">
    <property type="protein sequence ID" value="KAK8237782.1"/>
    <property type="molecule type" value="Genomic_DNA"/>
</dbReference>
<name>A0ABR1YS06_9PEZI</name>
<gene>
    <name evidence="3" type="ORF">HDK90DRAFT_532647</name>
</gene>
<proteinExistence type="predicted"/>
<dbReference type="SUPFAM" id="SSF81383">
    <property type="entry name" value="F-box domain"/>
    <property type="match status" value="1"/>
</dbReference>
<accession>A0ABR1YS06</accession>